<dbReference type="AlphaFoldDB" id="A0A1G1VSB7"/>
<accession>A0A1G1VSB7</accession>
<gene>
    <name evidence="1" type="ORF">A2786_01070</name>
</gene>
<protein>
    <submittedName>
        <fullName evidence="1">Uncharacterized protein</fullName>
    </submittedName>
</protein>
<dbReference type="EMBL" id="MHCJ01000003">
    <property type="protein sequence ID" value="OGY18097.1"/>
    <property type="molecule type" value="Genomic_DNA"/>
</dbReference>
<sequence>MDFDREAIRQKLTSFRIFNVRTDEVFVFGTKRIHASEVMIPVKERIILGCMDERKIVALIDPKTGQKLDYSGFSVGRAAGATLGLVDAIRNVRVTILREQILKALSENGVVATNHIDTHAKEGEYTGCGHGALRAMAESGSLFDRPAVDLVWRMSGFEETGTLRMVLDGEHTAQGFLVNPLSNKVLDPTSAFASQSFFSLDLGIYREVLRWIQGALGFGDEVLQSILMKLTRNTLADVFILSNAKITEAVYIERGDDADSFFAGVLHEALAELKEREGPVLRMMEERAGMGV</sequence>
<comment type="caution">
    <text evidence="1">The sequence shown here is derived from an EMBL/GenBank/DDBJ whole genome shotgun (WGS) entry which is preliminary data.</text>
</comment>
<reference evidence="1 2" key="1">
    <citation type="journal article" date="2016" name="Nat. Commun.">
        <title>Thousands of microbial genomes shed light on interconnected biogeochemical processes in an aquifer system.</title>
        <authorList>
            <person name="Anantharaman K."/>
            <person name="Brown C.T."/>
            <person name="Hug L.A."/>
            <person name="Sharon I."/>
            <person name="Castelle C.J."/>
            <person name="Probst A.J."/>
            <person name="Thomas B.C."/>
            <person name="Singh A."/>
            <person name="Wilkins M.J."/>
            <person name="Karaoz U."/>
            <person name="Brodie E.L."/>
            <person name="Williams K.H."/>
            <person name="Hubbard S.S."/>
            <person name="Banfield J.F."/>
        </authorList>
    </citation>
    <scope>NUCLEOTIDE SEQUENCE [LARGE SCALE GENOMIC DNA]</scope>
</reference>
<dbReference type="Proteomes" id="UP000179233">
    <property type="component" value="Unassembled WGS sequence"/>
</dbReference>
<name>A0A1G1VSB7_9BACT</name>
<dbReference type="SUPFAM" id="SSF159779">
    <property type="entry name" value="CdCA1 repeat-like"/>
    <property type="match status" value="1"/>
</dbReference>
<proteinExistence type="predicted"/>
<evidence type="ECO:0000313" key="1">
    <source>
        <dbReference type="EMBL" id="OGY18097.1"/>
    </source>
</evidence>
<organism evidence="1 2">
    <name type="scientific">Candidatus Chisholmbacteria bacterium RIFCSPHIGHO2_01_FULL_52_32</name>
    <dbReference type="NCBI Taxonomy" id="1797591"/>
    <lineage>
        <taxon>Bacteria</taxon>
        <taxon>Candidatus Chisholmiibacteriota</taxon>
    </lineage>
</organism>
<evidence type="ECO:0000313" key="2">
    <source>
        <dbReference type="Proteomes" id="UP000179233"/>
    </source>
</evidence>